<accession>A0ABU0X7Q3</accession>
<dbReference type="InterPro" id="IPR051678">
    <property type="entry name" value="AGP_Transferase"/>
</dbReference>
<protein>
    <submittedName>
        <fullName evidence="2">Aminoglycoside phosphotransferase</fullName>
    </submittedName>
</protein>
<dbReference type="EMBL" id="NSDM01000016">
    <property type="protein sequence ID" value="MDQ2588155.1"/>
    <property type="molecule type" value="Genomic_DNA"/>
</dbReference>
<dbReference type="Proteomes" id="UP001225605">
    <property type="component" value="Unassembled WGS sequence"/>
</dbReference>
<dbReference type="InterPro" id="IPR002575">
    <property type="entry name" value="Aminoglycoside_PTrfase"/>
</dbReference>
<evidence type="ECO:0000259" key="1">
    <source>
        <dbReference type="Pfam" id="PF01636"/>
    </source>
</evidence>
<proteinExistence type="predicted"/>
<comment type="caution">
    <text evidence="2">The sequence shown here is derived from an EMBL/GenBank/DDBJ whole genome shotgun (WGS) entry which is preliminary data.</text>
</comment>
<dbReference type="RefSeq" id="WP_306749793.1">
    <property type="nucleotide sequence ID" value="NZ_NSDM01000016.1"/>
</dbReference>
<gene>
    <name evidence="2" type="ORF">CKY47_30160</name>
</gene>
<keyword evidence="3" id="KW-1185">Reference proteome</keyword>
<feature type="domain" description="Aminoglycoside phosphotransferase" evidence="1">
    <location>
        <begin position="26"/>
        <end position="249"/>
    </location>
</feature>
<evidence type="ECO:0000313" key="2">
    <source>
        <dbReference type="EMBL" id="MDQ2588155.1"/>
    </source>
</evidence>
<name>A0ABU0X7Q3_9PSEU</name>
<reference evidence="2 3" key="1">
    <citation type="submission" date="2017-06" db="EMBL/GenBank/DDBJ databases">
        <title>Cultured bacterium strain Saccharothrix yanglingensis Hhs.015.</title>
        <authorList>
            <person name="Xia Y."/>
        </authorList>
    </citation>
    <scope>NUCLEOTIDE SEQUENCE [LARGE SCALE GENOMIC DNA]</scope>
    <source>
        <strain evidence="2 3">Hhs.015</strain>
    </source>
</reference>
<dbReference type="Gene3D" id="3.90.1200.10">
    <property type="match status" value="1"/>
</dbReference>
<dbReference type="InterPro" id="IPR011009">
    <property type="entry name" value="Kinase-like_dom_sf"/>
</dbReference>
<organism evidence="2 3">
    <name type="scientific">Saccharothrix yanglingensis</name>
    <dbReference type="NCBI Taxonomy" id="659496"/>
    <lineage>
        <taxon>Bacteria</taxon>
        <taxon>Bacillati</taxon>
        <taxon>Actinomycetota</taxon>
        <taxon>Actinomycetes</taxon>
        <taxon>Pseudonocardiales</taxon>
        <taxon>Pseudonocardiaceae</taxon>
        <taxon>Saccharothrix</taxon>
    </lineage>
</organism>
<dbReference type="Pfam" id="PF01636">
    <property type="entry name" value="APH"/>
    <property type="match status" value="1"/>
</dbReference>
<evidence type="ECO:0000313" key="3">
    <source>
        <dbReference type="Proteomes" id="UP001225605"/>
    </source>
</evidence>
<sequence length="299" mass="31044">MTGPAGGALRWVERRAARVVGSRGLREGGSPWLLDLDGRPPAVLRTGRHDPDVRARFVTEVAALRLAERHALPTPRVLAADVDGAEAGSPALLTTALPGRSAMPPDPPASRLRALGAAAAALHEVVVDPRPGLPVRRWPMDGPGGGFVRVRDAVGSAPVAEAVARVDRLPAPVGPTVLVHADLWLGNVLWVGDEVSGVVDWECAGVGAPGVDLGNLRCDAAMLLGGDAPDLVLDGWCAAAGGPARDVARWDVVAALSGPADVAAWLPAIHDQGRTDLTADVLARRRDAFLRAALDRWAG</sequence>
<dbReference type="PANTHER" id="PTHR21310">
    <property type="entry name" value="AMINOGLYCOSIDE PHOSPHOTRANSFERASE-RELATED-RELATED"/>
    <property type="match status" value="1"/>
</dbReference>
<dbReference type="SUPFAM" id="SSF56112">
    <property type="entry name" value="Protein kinase-like (PK-like)"/>
    <property type="match status" value="1"/>
</dbReference>